<evidence type="ECO:0000256" key="13">
    <source>
        <dbReference type="HAMAP-Rule" id="MF_00409"/>
    </source>
</evidence>
<comment type="similarity">
    <text evidence="13">Belongs to the LpxK family.</text>
</comment>
<dbReference type="InterPro" id="IPR003758">
    <property type="entry name" value="LpxK"/>
</dbReference>
<sequence length="336" mass="36941">MQAFVNRLWYGRQLGVYGLLAILLLPLSALFYLLSSVRRWRFKWGIKQACPIDVPVIVVGNITVGGSGKTPTVIYLIELLRRQGYTPGVISRGYGVKFEGTKWVLPELGAKQVGDEPAMIVGRTQVPMVIGKDRVAAANALLSDNKVDVIISDDGLQHYSLHRDIELLVLDGERRLGNGFLLPAGPLREGAWRQQSVDHVIVNGQTANDNEYAMQLIPGELVSLTAPSAVFEGYSDSVAIAGIGNPARFFNTLNEMGISPLITHAFEDHHDYSAADILAIANGHHVLMTEKDAVKCREFAKENWWYLPVDAKLPAKFEQQLLAQLTALKQGNTNGV</sequence>
<keyword evidence="9 13" id="KW-0418">Kinase</keyword>
<evidence type="ECO:0000256" key="6">
    <source>
        <dbReference type="ARBA" id="ARBA00022556"/>
    </source>
</evidence>
<evidence type="ECO:0000256" key="9">
    <source>
        <dbReference type="ARBA" id="ARBA00022777"/>
    </source>
</evidence>
<name>A0A1E5IZC5_SHECO</name>
<evidence type="ECO:0000313" key="15">
    <source>
        <dbReference type="EMBL" id="OEG75932.1"/>
    </source>
</evidence>
<feature type="binding site" evidence="13">
    <location>
        <begin position="63"/>
        <end position="70"/>
    </location>
    <ligand>
        <name>ATP</name>
        <dbReference type="ChEBI" id="CHEBI:30616"/>
    </ligand>
</feature>
<evidence type="ECO:0000256" key="10">
    <source>
        <dbReference type="ARBA" id="ARBA00022840"/>
    </source>
</evidence>
<evidence type="ECO:0000256" key="3">
    <source>
        <dbReference type="ARBA" id="ARBA00012071"/>
    </source>
</evidence>
<evidence type="ECO:0000256" key="14">
    <source>
        <dbReference type="SAM" id="Phobius"/>
    </source>
</evidence>
<evidence type="ECO:0000256" key="4">
    <source>
        <dbReference type="ARBA" id="ARBA00016436"/>
    </source>
</evidence>
<dbReference type="GO" id="GO:0009029">
    <property type="term" value="F:lipid-A 4'-kinase activity"/>
    <property type="evidence" value="ECO:0007669"/>
    <property type="project" value="UniProtKB-UniRule"/>
</dbReference>
<keyword evidence="5 13" id="KW-0444">Lipid biosynthesis</keyword>
<keyword evidence="7 13" id="KW-0808">Transferase</keyword>
<dbReference type="STRING" id="23.BEL05_17110"/>
<evidence type="ECO:0000256" key="12">
    <source>
        <dbReference type="ARBA" id="ARBA00029757"/>
    </source>
</evidence>
<proteinExistence type="inferred from homology"/>
<keyword evidence="14" id="KW-0472">Membrane</keyword>
<organism evidence="15 16">
    <name type="scientific">Shewanella colwelliana</name>
    <name type="common">Alteromonas colwelliana</name>
    <dbReference type="NCBI Taxonomy" id="23"/>
    <lineage>
        <taxon>Bacteria</taxon>
        <taxon>Pseudomonadati</taxon>
        <taxon>Pseudomonadota</taxon>
        <taxon>Gammaproteobacteria</taxon>
        <taxon>Alteromonadales</taxon>
        <taxon>Shewanellaceae</taxon>
        <taxon>Shewanella</taxon>
    </lineage>
</organism>
<comment type="catalytic activity">
    <reaction evidence="13">
        <text>a lipid A disaccharide + ATP = a lipid IVA + ADP + H(+)</text>
        <dbReference type="Rhea" id="RHEA:67840"/>
        <dbReference type="ChEBI" id="CHEBI:15378"/>
        <dbReference type="ChEBI" id="CHEBI:30616"/>
        <dbReference type="ChEBI" id="CHEBI:176343"/>
        <dbReference type="ChEBI" id="CHEBI:176425"/>
        <dbReference type="ChEBI" id="CHEBI:456216"/>
        <dbReference type="EC" id="2.7.1.130"/>
    </reaction>
</comment>
<evidence type="ECO:0000256" key="1">
    <source>
        <dbReference type="ARBA" id="ARBA00002274"/>
    </source>
</evidence>
<keyword evidence="14" id="KW-1133">Transmembrane helix</keyword>
<reference evidence="15 16" key="1">
    <citation type="submission" date="2016-07" db="EMBL/GenBank/DDBJ databases">
        <title>Whole-genome of two Shewanella species isolated from a digestive organ of sea cucumber Apostichopus japonicus Selenka 1867.</title>
        <authorList>
            <person name="Hong H.-H."/>
            <person name="Choi H."/>
            <person name="Cheon S."/>
            <person name="Oh J.-S."/>
            <person name="Lee H.-G."/>
            <person name="Park C."/>
        </authorList>
    </citation>
    <scope>NUCLEOTIDE SEQUENCE [LARGE SCALE GENOMIC DNA]</scope>
    <source>
        <strain evidence="15 16">CSB03KR</strain>
    </source>
</reference>
<keyword evidence="14" id="KW-0812">Transmembrane</keyword>
<keyword evidence="6 13" id="KW-0441">Lipid A biosynthesis</keyword>
<dbReference type="EC" id="2.7.1.130" evidence="3 13"/>
<dbReference type="OrthoDB" id="9766423at2"/>
<keyword evidence="8 13" id="KW-0547">Nucleotide-binding</keyword>
<comment type="caution">
    <text evidence="15">The sequence shown here is derived from an EMBL/GenBank/DDBJ whole genome shotgun (WGS) entry which is preliminary data.</text>
</comment>
<evidence type="ECO:0000256" key="5">
    <source>
        <dbReference type="ARBA" id="ARBA00022516"/>
    </source>
</evidence>
<evidence type="ECO:0000256" key="7">
    <source>
        <dbReference type="ARBA" id="ARBA00022679"/>
    </source>
</evidence>
<dbReference type="SUPFAM" id="SSF52540">
    <property type="entry name" value="P-loop containing nucleoside triphosphate hydrolases"/>
    <property type="match status" value="1"/>
</dbReference>
<keyword evidence="10 13" id="KW-0067">ATP-binding</keyword>
<dbReference type="UniPathway" id="UPA00359">
    <property type="reaction ID" value="UER00482"/>
</dbReference>
<gene>
    <name evidence="13" type="primary">lpxK</name>
    <name evidence="15" type="ORF">BEL05_17110</name>
</gene>
<comment type="function">
    <text evidence="1 13">Transfers the gamma-phosphate of ATP to the 4'-position of a tetraacyldisaccharide 1-phosphate intermediate (termed DS-1-P) to form tetraacyldisaccharide 1,4'-bis-phosphate (lipid IVA).</text>
</comment>
<dbReference type="GO" id="GO:0005524">
    <property type="term" value="F:ATP binding"/>
    <property type="evidence" value="ECO:0007669"/>
    <property type="project" value="UniProtKB-UniRule"/>
</dbReference>
<dbReference type="EMBL" id="MCBT01000001">
    <property type="protein sequence ID" value="OEG75932.1"/>
    <property type="molecule type" value="Genomic_DNA"/>
</dbReference>
<dbReference type="NCBIfam" id="TIGR00682">
    <property type="entry name" value="lpxK"/>
    <property type="match status" value="1"/>
</dbReference>
<feature type="transmembrane region" description="Helical" evidence="14">
    <location>
        <begin position="14"/>
        <end position="34"/>
    </location>
</feature>
<keyword evidence="11 13" id="KW-0443">Lipid metabolism</keyword>
<dbReference type="InterPro" id="IPR027417">
    <property type="entry name" value="P-loop_NTPase"/>
</dbReference>
<protein>
    <recommendedName>
        <fullName evidence="4 13">Tetraacyldisaccharide 4'-kinase</fullName>
        <ecNumber evidence="3 13">2.7.1.130</ecNumber>
    </recommendedName>
    <alternativeName>
        <fullName evidence="12 13">Lipid A 4'-kinase</fullName>
    </alternativeName>
</protein>
<dbReference type="PANTHER" id="PTHR42724:SF1">
    <property type="entry name" value="TETRAACYLDISACCHARIDE 4'-KINASE, MITOCHONDRIAL-RELATED"/>
    <property type="match status" value="1"/>
</dbReference>
<evidence type="ECO:0000256" key="11">
    <source>
        <dbReference type="ARBA" id="ARBA00023098"/>
    </source>
</evidence>
<evidence type="ECO:0000256" key="2">
    <source>
        <dbReference type="ARBA" id="ARBA00004870"/>
    </source>
</evidence>
<dbReference type="HAMAP" id="MF_00409">
    <property type="entry name" value="LpxK"/>
    <property type="match status" value="1"/>
</dbReference>
<evidence type="ECO:0000256" key="8">
    <source>
        <dbReference type="ARBA" id="ARBA00022741"/>
    </source>
</evidence>
<dbReference type="GO" id="GO:0005886">
    <property type="term" value="C:plasma membrane"/>
    <property type="evidence" value="ECO:0007669"/>
    <property type="project" value="TreeGrafter"/>
</dbReference>
<dbReference type="Pfam" id="PF02606">
    <property type="entry name" value="LpxK"/>
    <property type="match status" value="1"/>
</dbReference>
<dbReference type="PANTHER" id="PTHR42724">
    <property type="entry name" value="TETRAACYLDISACCHARIDE 4'-KINASE"/>
    <property type="match status" value="1"/>
</dbReference>
<accession>A0A1E5IZC5</accession>
<dbReference type="GO" id="GO:0009244">
    <property type="term" value="P:lipopolysaccharide core region biosynthetic process"/>
    <property type="evidence" value="ECO:0007669"/>
    <property type="project" value="TreeGrafter"/>
</dbReference>
<dbReference type="RefSeq" id="WP_069670022.1">
    <property type="nucleotide sequence ID" value="NZ_JAWWDQ010000014.1"/>
</dbReference>
<dbReference type="AlphaFoldDB" id="A0A1E5IZC5"/>
<evidence type="ECO:0000313" key="16">
    <source>
        <dbReference type="Proteomes" id="UP000095230"/>
    </source>
</evidence>
<dbReference type="GO" id="GO:0009245">
    <property type="term" value="P:lipid A biosynthetic process"/>
    <property type="evidence" value="ECO:0007669"/>
    <property type="project" value="UniProtKB-UniRule"/>
</dbReference>
<comment type="pathway">
    <text evidence="2 13">Glycolipid biosynthesis; lipid IV(A) biosynthesis; lipid IV(A) from (3R)-3-hydroxytetradecanoyl-[acyl-carrier-protein] and UDP-N-acetyl-alpha-D-glucosamine: step 6/6.</text>
</comment>
<dbReference type="Proteomes" id="UP000095230">
    <property type="component" value="Unassembled WGS sequence"/>
</dbReference>